<evidence type="ECO:0000256" key="1">
    <source>
        <dbReference type="SAM" id="MobiDB-lite"/>
    </source>
</evidence>
<evidence type="ECO:0000313" key="4">
    <source>
        <dbReference type="EMBL" id="TFK31558.1"/>
    </source>
</evidence>
<accession>A0A5C3LFH9</accession>
<dbReference type="Proteomes" id="UP000308652">
    <property type="component" value="Unassembled WGS sequence"/>
</dbReference>
<protein>
    <submittedName>
        <fullName evidence="4">Amidase signature enzyme</fullName>
    </submittedName>
</protein>
<evidence type="ECO:0000259" key="3">
    <source>
        <dbReference type="Pfam" id="PF01425"/>
    </source>
</evidence>
<dbReference type="PANTHER" id="PTHR42678:SF34">
    <property type="entry name" value="OS04G0183300 PROTEIN"/>
    <property type="match status" value="1"/>
</dbReference>
<dbReference type="AlphaFoldDB" id="A0A5C3LFH9"/>
<dbReference type="SUPFAM" id="SSF75304">
    <property type="entry name" value="Amidase signature (AS) enzymes"/>
    <property type="match status" value="1"/>
</dbReference>
<feature type="region of interest" description="Disordered" evidence="1">
    <location>
        <begin position="1"/>
        <end position="21"/>
    </location>
</feature>
<name>A0A5C3LFH9_9AGAR</name>
<dbReference type="Gene3D" id="3.90.1300.10">
    <property type="entry name" value="Amidase signature (AS) domain"/>
    <property type="match status" value="1"/>
</dbReference>
<gene>
    <name evidence="4" type="ORF">BDQ12DRAFT_739932</name>
</gene>
<dbReference type="OrthoDB" id="566138at2759"/>
<evidence type="ECO:0000256" key="2">
    <source>
        <dbReference type="SAM" id="Phobius"/>
    </source>
</evidence>
<keyword evidence="2" id="KW-1133">Transmembrane helix</keyword>
<dbReference type="PANTHER" id="PTHR42678">
    <property type="entry name" value="AMIDASE"/>
    <property type="match status" value="1"/>
</dbReference>
<dbReference type="Pfam" id="PF01425">
    <property type="entry name" value="Amidase"/>
    <property type="match status" value="1"/>
</dbReference>
<reference evidence="4 5" key="1">
    <citation type="journal article" date="2019" name="Nat. Ecol. Evol.">
        <title>Megaphylogeny resolves global patterns of mushroom evolution.</title>
        <authorList>
            <person name="Varga T."/>
            <person name="Krizsan K."/>
            <person name="Foldi C."/>
            <person name="Dima B."/>
            <person name="Sanchez-Garcia M."/>
            <person name="Sanchez-Ramirez S."/>
            <person name="Szollosi G.J."/>
            <person name="Szarkandi J.G."/>
            <person name="Papp V."/>
            <person name="Albert L."/>
            <person name="Andreopoulos W."/>
            <person name="Angelini C."/>
            <person name="Antonin V."/>
            <person name="Barry K.W."/>
            <person name="Bougher N.L."/>
            <person name="Buchanan P."/>
            <person name="Buyck B."/>
            <person name="Bense V."/>
            <person name="Catcheside P."/>
            <person name="Chovatia M."/>
            <person name="Cooper J."/>
            <person name="Damon W."/>
            <person name="Desjardin D."/>
            <person name="Finy P."/>
            <person name="Geml J."/>
            <person name="Haridas S."/>
            <person name="Hughes K."/>
            <person name="Justo A."/>
            <person name="Karasinski D."/>
            <person name="Kautmanova I."/>
            <person name="Kiss B."/>
            <person name="Kocsube S."/>
            <person name="Kotiranta H."/>
            <person name="LaButti K.M."/>
            <person name="Lechner B.E."/>
            <person name="Liimatainen K."/>
            <person name="Lipzen A."/>
            <person name="Lukacs Z."/>
            <person name="Mihaltcheva S."/>
            <person name="Morgado L.N."/>
            <person name="Niskanen T."/>
            <person name="Noordeloos M.E."/>
            <person name="Ohm R.A."/>
            <person name="Ortiz-Santana B."/>
            <person name="Ovrebo C."/>
            <person name="Racz N."/>
            <person name="Riley R."/>
            <person name="Savchenko A."/>
            <person name="Shiryaev A."/>
            <person name="Soop K."/>
            <person name="Spirin V."/>
            <person name="Szebenyi C."/>
            <person name="Tomsovsky M."/>
            <person name="Tulloss R.E."/>
            <person name="Uehling J."/>
            <person name="Grigoriev I.V."/>
            <person name="Vagvolgyi C."/>
            <person name="Papp T."/>
            <person name="Martin F.M."/>
            <person name="Miettinen O."/>
            <person name="Hibbett D.S."/>
            <person name="Nagy L.G."/>
        </authorList>
    </citation>
    <scope>NUCLEOTIDE SEQUENCE [LARGE SCALE GENOMIC DNA]</scope>
    <source>
        <strain evidence="4 5">CBS 166.37</strain>
    </source>
</reference>
<dbReference type="EMBL" id="ML213734">
    <property type="protein sequence ID" value="TFK31558.1"/>
    <property type="molecule type" value="Genomic_DNA"/>
</dbReference>
<feature type="domain" description="Amidase" evidence="3">
    <location>
        <begin position="100"/>
        <end position="566"/>
    </location>
</feature>
<sequence length="599" mass="64855">MKSRGQLAKDKKITESPSEDAQRSRIFRNPIPGALNKALACALVSTLIAIFLVSNDGHMGRWWSAVYLKSHGYSFPDLYEASITELQDGLSSGHFSSVQLVKAYLTRIEEVNLKGPKLRSILEINPFAIRYASQLDAERRRRGKRSLLHGIPILVKDNMATRLPDGMNTTAGSYSLLGSIVSDEAEAIKRLRKAGAIIIGKTNLSEFSHFRSELLALGWSARGGQSNGAYYPGADPCGSSSGSAIAVSIGLATAALGSETDGSIACPSSNNNVVGIKPTVGLTSRSGVIPISSNQDSVGPITRSVTDAAIILSILSGKDKKDKHTLLQPSLVPDFTMALRKDAFKGKRIGVPRKVFLDGSMGKYDPSVILAFRDALDVITKLGATVIDPADLPSAKAISVAVTESEFLVTDVDFKIEINAYFQSLKSNPSRVRSLEDLIKFNDKHPELEKPTGFEDQSRLTQAQARNGRDTEYFEALALNHYLGRKNGIDAAIKQYNLDALVLPSPGYTLGTTPAALAGYPIVTVPLGFYPDHVSPVKSGPDIFYPAPGIPFGLLIFGTAFSELELIAFAFAFEQETRTRLKRKAFESAVPRTQLKDFK</sequence>
<keyword evidence="5" id="KW-1185">Reference proteome</keyword>
<evidence type="ECO:0000313" key="5">
    <source>
        <dbReference type="Proteomes" id="UP000308652"/>
    </source>
</evidence>
<feature type="transmembrane region" description="Helical" evidence="2">
    <location>
        <begin position="552"/>
        <end position="573"/>
    </location>
</feature>
<keyword evidence="2" id="KW-0812">Transmembrane</keyword>
<organism evidence="4 5">
    <name type="scientific">Crucibulum laeve</name>
    <dbReference type="NCBI Taxonomy" id="68775"/>
    <lineage>
        <taxon>Eukaryota</taxon>
        <taxon>Fungi</taxon>
        <taxon>Dikarya</taxon>
        <taxon>Basidiomycota</taxon>
        <taxon>Agaricomycotina</taxon>
        <taxon>Agaricomycetes</taxon>
        <taxon>Agaricomycetidae</taxon>
        <taxon>Agaricales</taxon>
        <taxon>Agaricineae</taxon>
        <taxon>Nidulariaceae</taxon>
        <taxon>Crucibulum</taxon>
    </lineage>
</organism>
<dbReference type="STRING" id="68775.A0A5C3LFH9"/>
<keyword evidence="2" id="KW-0472">Membrane</keyword>
<dbReference type="InterPro" id="IPR036928">
    <property type="entry name" value="AS_sf"/>
</dbReference>
<feature type="transmembrane region" description="Helical" evidence="2">
    <location>
        <begin position="34"/>
        <end position="53"/>
    </location>
</feature>
<dbReference type="InterPro" id="IPR023631">
    <property type="entry name" value="Amidase_dom"/>
</dbReference>
<proteinExistence type="predicted"/>